<name>A0AA43RHZ2_9ACTN</name>
<keyword evidence="14" id="KW-0456">Lyase</keyword>
<feature type="domain" description="ACT" evidence="22">
    <location>
        <begin position="301"/>
        <end position="378"/>
    </location>
</feature>
<evidence type="ECO:0000256" key="14">
    <source>
        <dbReference type="ARBA" id="ARBA00023239"/>
    </source>
</evidence>
<dbReference type="GO" id="GO:0009094">
    <property type="term" value="P:L-phenylalanine biosynthetic process"/>
    <property type="evidence" value="ECO:0007669"/>
    <property type="project" value="UniProtKB-KW"/>
</dbReference>
<evidence type="ECO:0000256" key="10">
    <source>
        <dbReference type="ARBA" id="ARBA00022605"/>
    </source>
</evidence>
<comment type="catalytic activity">
    <reaction evidence="1">
        <text>chorismate = prephenate</text>
        <dbReference type="Rhea" id="RHEA:13897"/>
        <dbReference type="ChEBI" id="CHEBI:29748"/>
        <dbReference type="ChEBI" id="CHEBI:29934"/>
        <dbReference type="EC" id="5.4.99.5"/>
    </reaction>
</comment>
<comment type="catalytic activity">
    <reaction evidence="18">
        <text>prephenate + H(+) = 3-phenylpyruvate + CO2 + H2O</text>
        <dbReference type="Rhea" id="RHEA:21648"/>
        <dbReference type="ChEBI" id="CHEBI:15377"/>
        <dbReference type="ChEBI" id="CHEBI:15378"/>
        <dbReference type="ChEBI" id="CHEBI:16526"/>
        <dbReference type="ChEBI" id="CHEBI:18005"/>
        <dbReference type="ChEBI" id="CHEBI:29934"/>
        <dbReference type="EC" id="4.2.1.51"/>
    </reaction>
</comment>
<evidence type="ECO:0000256" key="1">
    <source>
        <dbReference type="ARBA" id="ARBA00000824"/>
    </source>
</evidence>
<dbReference type="InterPro" id="IPR036263">
    <property type="entry name" value="Chorismate_II_sf"/>
</dbReference>
<gene>
    <name evidence="23" type="ORF">Q3982_05675</name>
</gene>
<dbReference type="SUPFAM" id="SSF55021">
    <property type="entry name" value="ACT-like"/>
    <property type="match status" value="1"/>
</dbReference>
<dbReference type="SUPFAM" id="SSF48600">
    <property type="entry name" value="Chorismate mutase II"/>
    <property type="match status" value="1"/>
</dbReference>
<evidence type="ECO:0000256" key="6">
    <source>
        <dbReference type="ARBA" id="ARBA00013147"/>
    </source>
</evidence>
<evidence type="ECO:0000256" key="2">
    <source>
        <dbReference type="ARBA" id="ARBA00002364"/>
    </source>
</evidence>
<dbReference type="EMBL" id="JAUMVS010000102">
    <property type="protein sequence ID" value="MDO4842148.1"/>
    <property type="molecule type" value="Genomic_DNA"/>
</dbReference>
<keyword evidence="15" id="KW-0511">Multifunctional enzyme</keyword>
<evidence type="ECO:0000256" key="11">
    <source>
        <dbReference type="ARBA" id="ARBA00023141"/>
    </source>
</evidence>
<comment type="caution">
    <text evidence="23">The sequence shown here is derived from an EMBL/GenBank/DDBJ whole genome shotgun (WGS) entry which is preliminary data.</text>
</comment>
<dbReference type="CDD" id="cd13631">
    <property type="entry name" value="PBP2_Ct-PDT_like"/>
    <property type="match status" value="1"/>
</dbReference>
<accession>A0AA43RHZ2</accession>
<dbReference type="Gene3D" id="1.20.59.10">
    <property type="entry name" value="Chorismate mutase"/>
    <property type="match status" value="1"/>
</dbReference>
<dbReference type="NCBIfam" id="TIGR01805">
    <property type="entry name" value="CM_mono_grmpos"/>
    <property type="match status" value="1"/>
</dbReference>
<comment type="pathway">
    <text evidence="4">Amino-acid biosynthesis; L-phenylalanine biosynthesis; phenylpyruvate from prephenate: step 1/1.</text>
</comment>
<dbReference type="GO" id="GO:0005737">
    <property type="term" value="C:cytoplasm"/>
    <property type="evidence" value="ECO:0007669"/>
    <property type="project" value="UniProtKB-SubCell"/>
</dbReference>
<organism evidence="23 24">
    <name type="scientific">Phoenicibacter congonensis</name>
    <dbReference type="NCBI Taxonomy" id="1944646"/>
    <lineage>
        <taxon>Bacteria</taxon>
        <taxon>Bacillati</taxon>
        <taxon>Actinomycetota</taxon>
        <taxon>Coriobacteriia</taxon>
        <taxon>Eggerthellales</taxon>
        <taxon>Eggerthellaceae</taxon>
        <taxon>Phoenicibacter</taxon>
    </lineage>
</organism>
<dbReference type="InterPro" id="IPR018528">
    <property type="entry name" value="Preph_deHydtase_CS"/>
</dbReference>
<evidence type="ECO:0000256" key="13">
    <source>
        <dbReference type="ARBA" id="ARBA00023235"/>
    </source>
</evidence>
<comment type="pathway">
    <text evidence="5">Metabolic intermediate biosynthesis; prephenate biosynthesis; prephenate from chorismate: step 1/1.</text>
</comment>
<dbReference type="InterPro" id="IPR011279">
    <property type="entry name" value="Chorismate_mutase_GmP"/>
</dbReference>
<evidence type="ECO:0000256" key="15">
    <source>
        <dbReference type="ARBA" id="ARBA00023268"/>
    </source>
</evidence>
<dbReference type="EC" id="4.2.1.51" evidence="6"/>
<keyword evidence="13 23" id="KW-0413">Isomerase</keyword>
<proteinExistence type="predicted"/>
<evidence type="ECO:0000256" key="18">
    <source>
        <dbReference type="ARBA" id="ARBA00047848"/>
    </source>
</evidence>
<dbReference type="InterPro" id="IPR036979">
    <property type="entry name" value="CM_dom_sf"/>
</dbReference>
<evidence type="ECO:0000313" key="24">
    <source>
        <dbReference type="Proteomes" id="UP001168575"/>
    </source>
</evidence>
<dbReference type="GO" id="GO:0004664">
    <property type="term" value="F:prephenate dehydratase activity"/>
    <property type="evidence" value="ECO:0007669"/>
    <property type="project" value="UniProtKB-EC"/>
</dbReference>
<evidence type="ECO:0000259" key="21">
    <source>
        <dbReference type="PROSITE" id="PS51171"/>
    </source>
</evidence>
<evidence type="ECO:0000256" key="3">
    <source>
        <dbReference type="ARBA" id="ARBA00004496"/>
    </source>
</evidence>
<feature type="domain" description="Chorismate mutase" evidence="20">
    <location>
        <begin position="1"/>
        <end position="86"/>
    </location>
</feature>
<evidence type="ECO:0000313" key="23">
    <source>
        <dbReference type="EMBL" id="MDO4842148.1"/>
    </source>
</evidence>
<keyword evidence="12" id="KW-0584">Phenylalanine biosynthesis</keyword>
<dbReference type="PANTHER" id="PTHR21022">
    <property type="entry name" value="PREPHENATE DEHYDRATASE P PROTEIN"/>
    <property type="match status" value="1"/>
</dbReference>
<evidence type="ECO:0000259" key="20">
    <source>
        <dbReference type="PROSITE" id="PS51168"/>
    </source>
</evidence>
<dbReference type="InterPro" id="IPR008242">
    <property type="entry name" value="Chor_mutase/pphenate_deHydtase"/>
</dbReference>
<dbReference type="AlphaFoldDB" id="A0AA43RHZ2"/>
<dbReference type="PIRSF" id="PIRSF001500">
    <property type="entry name" value="Chor_mut_pdt_Ppr"/>
    <property type="match status" value="1"/>
</dbReference>
<dbReference type="PROSITE" id="PS51171">
    <property type="entry name" value="PREPHENATE_DEHYDR_3"/>
    <property type="match status" value="1"/>
</dbReference>
<evidence type="ECO:0000256" key="19">
    <source>
        <dbReference type="PIRSR" id="PIRSR001500-2"/>
    </source>
</evidence>
<feature type="site" description="Essential for prephenate dehydratase activity" evidence="19">
    <location>
        <position position="282"/>
    </location>
</feature>
<dbReference type="InterPro" id="IPR045865">
    <property type="entry name" value="ACT-like_dom_sf"/>
</dbReference>
<keyword evidence="9" id="KW-0963">Cytoplasm</keyword>
<dbReference type="InterPro" id="IPR002912">
    <property type="entry name" value="ACT_dom"/>
</dbReference>
<dbReference type="PROSITE" id="PS00857">
    <property type="entry name" value="PREPHENATE_DEHYDR_1"/>
    <property type="match status" value="1"/>
</dbReference>
<keyword evidence="24" id="KW-1185">Reference proteome</keyword>
<evidence type="ECO:0000256" key="12">
    <source>
        <dbReference type="ARBA" id="ARBA00023222"/>
    </source>
</evidence>
<evidence type="ECO:0000256" key="9">
    <source>
        <dbReference type="ARBA" id="ARBA00022490"/>
    </source>
</evidence>
<dbReference type="GO" id="GO:0004106">
    <property type="term" value="F:chorismate mutase activity"/>
    <property type="evidence" value="ECO:0007669"/>
    <property type="project" value="UniProtKB-EC"/>
</dbReference>
<evidence type="ECO:0000256" key="7">
    <source>
        <dbReference type="ARBA" id="ARBA00014401"/>
    </source>
</evidence>
<keyword evidence="11" id="KW-0057">Aromatic amino acid biosynthesis</keyword>
<evidence type="ECO:0000256" key="17">
    <source>
        <dbReference type="ARBA" id="ARBA00031520"/>
    </source>
</evidence>
<dbReference type="SUPFAM" id="SSF53850">
    <property type="entry name" value="Periplasmic binding protein-like II"/>
    <property type="match status" value="1"/>
</dbReference>
<dbReference type="GO" id="GO:0046417">
    <property type="term" value="P:chorismate metabolic process"/>
    <property type="evidence" value="ECO:0007669"/>
    <property type="project" value="InterPro"/>
</dbReference>
<dbReference type="Pfam" id="PF01817">
    <property type="entry name" value="CM_2"/>
    <property type="match status" value="1"/>
</dbReference>
<evidence type="ECO:0000256" key="16">
    <source>
        <dbReference type="ARBA" id="ARBA00031175"/>
    </source>
</evidence>
<evidence type="ECO:0000259" key="22">
    <source>
        <dbReference type="PROSITE" id="PS51671"/>
    </source>
</evidence>
<evidence type="ECO:0000256" key="4">
    <source>
        <dbReference type="ARBA" id="ARBA00004741"/>
    </source>
</evidence>
<dbReference type="Proteomes" id="UP001168575">
    <property type="component" value="Unassembled WGS sequence"/>
</dbReference>
<dbReference type="Gene3D" id="3.40.190.10">
    <property type="entry name" value="Periplasmic binding protein-like II"/>
    <property type="match status" value="2"/>
</dbReference>
<evidence type="ECO:0000256" key="8">
    <source>
        <dbReference type="ARBA" id="ARBA00021872"/>
    </source>
</evidence>
<dbReference type="SMART" id="SM00830">
    <property type="entry name" value="CM_2"/>
    <property type="match status" value="1"/>
</dbReference>
<protein>
    <recommendedName>
        <fullName evidence="7">Bifunctional chorismate mutase/prephenate dehydratase</fullName>
        <ecNumber evidence="6">4.2.1.51</ecNumber>
    </recommendedName>
    <alternativeName>
        <fullName evidence="17">Chorismate mutase-prephenate dehydratase</fullName>
    </alternativeName>
    <alternativeName>
        <fullName evidence="8">Prephenate dehydratase</fullName>
    </alternativeName>
    <alternativeName>
        <fullName evidence="16">p-protein</fullName>
    </alternativeName>
</protein>
<dbReference type="PROSITE" id="PS51671">
    <property type="entry name" value="ACT"/>
    <property type="match status" value="1"/>
</dbReference>
<dbReference type="Gene3D" id="3.30.70.260">
    <property type="match status" value="1"/>
</dbReference>
<dbReference type="PROSITE" id="PS51168">
    <property type="entry name" value="CHORISMATE_MUT_2"/>
    <property type="match status" value="1"/>
</dbReference>
<evidence type="ECO:0000256" key="5">
    <source>
        <dbReference type="ARBA" id="ARBA00004817"/>
    </source>
</evidence>
<sequence>MEINNLRDKIDGIDRQLVELFKSRMEVSAEIAKYKKANGLPVLDKTRERELLNKISQMSDKELESYTVRLYSQILELSKSYQTKCLGEKTELYGKIKAAFDEKDKMQFPENAIVACQGVEGAYSSLACDKLFRTSSIMFTDSFDKVFSAVSQGLCQYGVLPIENSTAGSVNRVYDLMKKNNFYIVKCIRLKVNHSLLANKGAKLEDIKEIYSHDMAIAQSADFLSKLDGVKVIPCENTAVAAKKVADSNRLDIAAISSASCSELYGLETLCDSIQDRADNYTRFICISKKLEIYPGADKTSLMLTLSHKPGSLYSLLSMFSALDINILKLESRPLESRDFEFMFYFDVEASVYSDKFLQMITELPSATESFTYLGSYSESI</sequence>
<dbReference type="InterPro" id="IPR002701">
    <property type="entry name" value="CM_II_prokaryot"/>
</dbReference>
<feature type="domain" description="Prephenate dehydratase" evidence="21">
    <location>
        <begin position="113"/>
        <end position="289"/>
    </location>
</feature>
<comment type="subcellular location">
    <subcellularLocation>
        <location evidence="3">Cytoplasm</location>
    </subcellularLocation>
</comment>
<dbReference type="InterPro" id="IPR001086">
    <property type="entry name" value="Preph_deHydtase"/>
</dbReference>
<keyword evidence="10" id="KW-0028">Amino-acid biosynthesis</keyword>
<comment type="function">
    <text evidence="2">Catalyzes the Claisen rearrangement of chorismate to prephenate and the decarboxylation/dehydration of prephenate to phenylpyruvate.</text>
</comment>
<dbReference type="PANTHER" id="PTHR21022:SF19">
    <property type="entry name" value="PREPHENATE DEHYDRATASE-RELATED"/>
    <property type="match status" value="1"/>
</dbReference>
<reference evidence="23" key="1">
    <citation type="submission" date="2023-07" db="EMBL/GenBank/DDBJ databases">
        <title>Between Cages and Wild: Unraveling the Impact of Captivity on Animal Microbiomes and Antimicrobial Resistance.</title>
        <authorList>
            <person name="Schmartz G.P."/>
            <person name="Rehner J."/>
            <person name="Schuff M.J."/>
            <person name="Becker S.L."/>
            <person name="Kravczyk M."/>
            <person name="Gurevich A."/>
            <person name="Francke R."/>
            <person name="Mueller R."/>
            <person name="Keller V."/>
            <person name="Keller A."/>
        </authorList>
    </citation>
    <scope>NUCLEOTIDE SEQUENCE</scope>
    <source>
        <strain evidence="23">S12M_St_49</strain>
    </source>
</reference>
<dbReference type="Pfam" id="PF00800">
    <property type="entry name" value="PDT"/>
    <property type="match status" value="1"/>
</dbReference>
<dbReference type="CDD" id="cd04905">
    <property type="entry name" value="ACT_CM-PDT"/>
    <property type="match status" value="1"/>
</dbReference>